<organism evidence="2 3">
    <name type="scientific">Candidatus Acutalibacter ornithocaccae</name>
    <dbReference type="NCBI Taxonomy" id="2838416"/>
    <lineage>
        <taxon>Bacteria</taxon>
        <taxon>Bacillati</taxon>
        <taxon>Bacillota</taxon>
        <taxon>Clostridia</taxon>
        <taxon>Eubacteriales</taxon>
        <taxon>Acutalibacteraceae</taxon>
        <taxon>Acutalibacter</taxon>
    </lineage>
</organism>
<name>A0A9D2LYD7_9FIRM</name>
<feature type="chain" id="PRO_5039240671" evidence="1">
    <location>
        <begin position="22"/>
        <end position="112"/>
    </location>
</feature>
<evidence type="ECO:0000256" key="1">
    <source>
        <dbReference type="SAM" id="SignalP"/>
    </source>
</evidence>
<reference evidence="2" key="2">
    <citation type="submission" date="2021-04" db="EMBL/GenBank/DDBJ databases">
        <authorList>
            <person name="Gilroy R."/>
        </authorList>
    </citation>
    <scope>NUCLEOTIDE SEQUENCE</scope>
    <source>
        <strain evidence="2">ChiBcolR8-3208</strain>
    </source>
</reference>
<comment type="caution">
    <text evidence="2">The sequence shown here is derived from an EMBL/GenBank/DDBJ whole genome shotgun (WGS) entry which is preliminary data.</text>
</comment>
<dbReference type="AlphaFoldDB" id="A0A9D2LYD7"/>
<protein>
    <submittedName>
        <fullName evidence="2">Uncharacterized protein</fullName>
    </submittedName>
</protein>
<proteinExistence type="predicted"/>
<dbReference type="Proteomes" id="UP000824214">
    <property type="component" value="Unassembled WGS sequence"/>
</dbReference>
<keyword evidence="1" id="KW-0732">Signal</keyword>
<reference evidence="2" key="1">
    <citation type="journal article" date="2021" name="PeerJ">
        <title>Extensive microbial diversity within the chicken gut microbiome revealed by metagenomics and culture.</title>
        <authorList>
            <person name="Gilroy R."/>
            <person name="Ravi A."/>
            <person name="Getino M."/>
            <person name="Pursley I."/>
            <person name="Horton D.L."/>
            <person name="Alikhan N.F."/>
            <person name="Baker D."/>
            <person name="Gharbi K."/>
            <person name="Hall N."/>
            <person name="Watson M."/>
            <person name="Adriaenssens E.M."/>
            <person name="Foster-Nyarko E."/>
            <person name="Jarju S."/>
            <person name="Secka A."/>
            <person name="Antonio M."/>
            <person name="Oren A."/>
            <person name="Chaudhuri R.R."/>
            <person name="La Ragione R."/>
            <person name="Hildebrand F."/>
            <person name="Pallen M.J."/>
        </authorList>
    </citation>
    <scope>NUCLEOTIDE SEQUENCE</scope>
    <source>
        <strain evidence="2">ChiBcolR8-3208</strain>
    </source>
</reference>
<sequence>MKKALAFLISVALLVAPAGCAAEHGQLTLERVEQLAEKGEALTWSDFEGYAYEEAGSGLYIRVYDVNEEYYVMVGGPSLEESPLYVRLVSRDDRERYAELREGGLEGFLQGE</sequence>
<accession>A0A9D2LYD7</accession>
<feature type="signal peptide" evidence="1">
    <location>
        <begin position="1"/>
        <end position="21"/>
    </location>
</feature>
<dbReference type="EMBL" id="DWXZ01000175">
    <property type="protein sequence ID" value="HJB38040.1"/>
    <property type="molecule type" value="Genomic_DNA"/>
</dbReference>
<evidence type="ECO:0000313" key="3">
    <source>
        <dbReference type="Proteomes" id="UP000824214"/>
    </source>
</evidence>
<evidence type="ECO:0000313" key="2">
    <source>
        <dbReference type="EMBL" id="HJB38040.1"/>
    </source>
</evidence>
<gene>
    <name evidence="2" type="ORF">H9942_08240</name>
</gene>